<accession>A0A9Q0TRR4</accession>
<gene>
    <name evidence="1" type="ORF">OIU74_009192</name>
</gene>
<reference evidence="1" key="1">
    <citation type="submission" date="2022-11" db="EMBL/GenBank/DDBJ databases">
        <authorList>
            <person name="Hyden B.L."/>
            <person name="Feng K."/>
            <person name="Yates T."/>
            <person name="Jawdy S."/>
            <person name="Smart L.B."/>
            <person name="Muchero W."/>
        </authorList>
    </citation>
    <scope>NUCLEOTIDE SEQUENCE</scope>
    <source>
        <tissue evidence="1">Shoot tip</tissue>
    </source>
</reference>
<dbReference type="EMBL" id="JAPFFM010000014">
    <property type="protein sequence ID" value="KAJ6716605.1"/>
    <property type="molecule type" value="Genomic_DNA"/>
</dbReference>
<sequence>MKVEEILEWAKTSRHSTLTKGRIHWTGVHTFAQFWDSGTMFLIDLAGPEYDCFIQVKGLDARGKIYFSVAEDDLGLGWVGLTPPLFGRVMEEKLDVEMKAGAGERIFVLDTSYSSPLVFSVKITSAAALFFRLHTSFRG</sequence>
<protein>
    <submittedName>
        <fullName evidence="1">Uncharacterized protein</fullName>
    </submittedName>
</protein>
<dbReference type="AlphaFoldDB" id="A0A9Q0TRR4"/>
<comment type="caution">
    <text evidence="1">The sequence shown here is derived from an EMBL/GenBank/DDBJ whole genome shotgun (WGS) entry which is preliminary data.</text>
</comment>
<reference evidence="1" key="2">
    <citation type="journal article" date="2023" name="Int. J. Mol. Sci.">
        <title>De Novo Assembly and Annotation of 11 Diverse Shrub Willow (Salix) Genomes Reveals Novel Gene Organization in Sex-Linked Regions.</title>
        <authorList>
            <person name="Hyden B."/>
            <person name="Feng K."/>
            <person name="Yates T.B."/>
            <person name="Jawdy S."/>
            <person name="Cereghino C."/>
            <person name="Smart L.B."/>
            <person name="Muchero W."/>
        </authorList>
    </citation>
    <scope>NUCLEOTIDE SEQUENCE</scope>
    <source>
        <tissue evidence="1">Shoot tip</tissue>
    </source>
</reference>
<organism evidence="1 2">
    <name type="scientific">Salix koriyanagi</name>
    <dbReference type="NCBI Taxonomy" id="2511006"/>
    <lineage>
        <taxon>Eukaryota</taxon>
        <taxon>Viridiplantae</taxon>
        <taxon>Streptophyta</taxon>
        <taxon>Embryophyta</taxon>
        <taxon>Tracheophyta</taxon>
        <taxon>Spermatophyta</taxon>
        <taxon>Magnoliopsida</taxon>
        <taxon>eudicotyledons</taxon>
        <taxon>Gunneridae</taxon>
        <taxon>Pentapetalae</taxon>
        <taxon>rosids</taxon>
        <taxon>fabids</taxon>
        <taxon>Malpighiales</taxon>
        <taxon>Salicaceae</taxon>
        <taxon>Saliceae</taxon>
        <taxon>Salix</taxon>
    </lineage>
</organism>
<keyword evidence="2" id="KW-1185">Reference proteome</keyword>
<dbReference type="Proteomes" id="UP001151752">
    <property type="component" value="Chromosome 9"/>
</dbReference>
<evidence type="ECO:0000313" key="2">
    <source>
        <dbReference type="Proteomes" id="UP001151752"/>
    </source>
</evidence>
<proteinExistence type="predicted"/>
<name>A0A9Q0TRR4_9ROSI</name>
<evidence type="ECO:0000313" key="1">
    <source>
        <dbReference type="EMBL" id="KAJ6716605.1"/>
    </source>
</evidence>